<protein>
    <submittedName>
        <fullName evidence="2">Uncharacterized protein</fullName>
    </submittedName>
</protein>
<evidence type="ECO:0000313" key="3">
    <source>
        <dbReference type="Proteomes" id="UP000827721"/>
    </source>
</evidence>
<accession>A0ABQ8HYP3</accession>
<feature type="region of interest" description="Disordered" evidence="1">
    <location>
        <begin position="54"/>
        <end position="92"/>
    </location>
</feature>
<proteinExistence type="predicted"/>
<dbReference type="Proteomes" id="UP000827721">
    <property type="component" value="Unassembled WGS sequence"/>
</dbReference>
<sequence length="104" mass="11652">MVSTALIQPDVVQNQLSHSLDISRNSWRNFPGTCQQRVRACNCIKVACGEYQAENSTENRSSRKAQVQAKTETETRSKLKNNKSKKSPPVPVTYFPIGSRLSLL</sequence>
<feature type="compositionally biased region" description="Polar residues" evidence="1">
    <location>
        <begin position="54"/>
        <end position="70"/>
    </location>
</feature>
<reference evidence="2 3" key="1">
    <citation type="submission" date="2021-02" db="EMBL/GenBank/DDBJ databases">
        <title>Plant Genome Project.</title>
        <authorList>
            <person name="Zhang R.-G."/>
        </authorList>
    </citation>
    <scope>NUCLEOTIDE SEQUENCE [LARGE SCALE GENOMIC DNA]</scope>
    <source>
        <tissue evidence="2">Leaves</tissue>
    </source>
</reference>
<organism evidence="2 3">
    <name type="scientific">Xanthoceras sorbifolium</name>
    <dbReference type="NCBI Taxonomy" id="99658"/>
    <lineage>
        <taxon>Eukaryota</taxon>
        <taxon>Viridiplantae</taxon>
        <taxon>Streptophyta</taxon>
        <taxon>Embryophyta</taxon>
        <taxon>Tracheophyta</taxon>
        <taxon>Spermatophyta</taxon>
        <taxon>Magnoliopsida</taxon>
        <taxon>eudicotyledons</taxon>
        <taxon>Gunneridae</taxon>
        <taxon>Pentapetalae</taxon>
        <taxon>rosids</taxon>
        <taxon>malvids</taxon>
        <taxon>Sapindales</taxon>
        <taxon>Sapindaceae</taxon>
        <taxon>Xanthoceroideae</taxon>
        <taxon>Xanthoceras</taxon>
    </lineage>
</organism>
<evidence type="ECO:0000256" key="1">
    <source>
        <dbReference type="SAM" id="MobiDB-lite"/>
    </source>
</evidence>
<gene>
    <name evidence="2" type="ORF">JRO89_XS06G0168600</name>
</gene>
<evidence type="ECO:0000313" key="2">
    <source>
        <dbReference type="EMBL" id="KAH7569479.1"/>
    </source>
</evidence>
<keyword evidence="3" id="KW-1185">Reference proteome</keyword>
<dbReference type="EMBL" id="JAFEMO010000006">
    <property type="protein sequence ID" value="KAH7569479.1"/>
    <property type="molecule type" value="Genomic_DNA"/>
</dbReference>
<name>A0ABQ8HYP3_9ROSI</name>
<comment type="caution">
    <text evidence="2">The sequence shown here is derived from an EMBL/GenBank/DDBJ whole genome shotgun (WGS) entry which is preliminary data.</text>
</comment>